<organism evidence="1 2">
    <name type="scientific">Quercus lobata</name>
    <name type="common">Valley oak</name>
    <dbReference type="NCBI Taxonomy" id="97700"/>
    <lineage>
        <taxon>Eukaryota</taxon>
        <taxon>Viridiplantae</taxon>
        <taxon>Streptophyta</taxon>
        <taxon>Embryophyta</taxon>
        <taxon>Tracheophyta</taxon>
        <taxon>Spermatophyta</taxon>
        <taxon>Magnoliopsida</taxon>
        <taxon>eudicotyledons</taxon>
        <taxon>Gunneridae</taxon>
        <taxon>Pentapetalae</taxon>
        <taxon>rosids</taxon>
        <taxon>fabids</taxon>
        <taxon>Fagales</taxon>
        <taxon>Fagaceae</taxon>
        <taxon>Quercus</taxon>
    </lineage>
</organism>
<protein>
    <recommendedName>
        <fullName evidence="3">Gibberellin regulated protein</fullName>
    </recommendedName>
</protein>
<name>A0A7N2KZF6_QUELO</name>
<dbReference type="InterPro" id="IPR003854">
    <property type="entry name" value="GASA"/>
</dbReference>
<evidence type="ECO:0000313" key="2">
    <source>
        <dbReference type="Proteomes" id="UP000594261"/>
    </source>
</evidence>
<dbReference type="InParanoid" id="A0A7N2KZF6"/>
<sequence length="122" mass="13384">MVLIMHIHQRPPATYAHPPKAHAHPPHHEHHCTISSSSSCTSTKGTPSSFAPLPPLKSAHDCTPVCFERCNPGKGKKECERACTRCCKQCLCVPPGPRGTNLEKCGKCFFEVTHHGQIYKCA</sequence>
<accession>A0A7N2KZF6</accession>
<keyword evidence="2" id="KW-1185">Reference proteome</keyword>
<dbReference type="AlphaFoldDB" id="A0A7N2KZF6"/>
<evidence type="ECO:0000313" key="1">
    <source>
        <dbReference type="EnsemblPlants" id="QL02p077861:mrna"/>
    </source>
</evidence>
<dbReference type="Gramene" id="QL02p077861:mrna">
    <property type="protein sequence ID" value="QL02p077861:mrna"/>
    <property type="gene ID" value="QL02p077861"/>
</dbReference>
<reference evidence="1" key="2">
    <citation type="submission" date="2021-01" db="UniProtKB">
        <authorList>
            <consortium name="EnsemblPlants"/>
        </authorList>
    </citation>
    <scope>IDENTIFICATION</scope>
</reference>
<dbReference type="EnsemblPlants" id="QL02p077861:mrna">
    <property type="protein sequence ID" value="QL02p077861:mrna"/>
    <property type="gene ID" value="QL02p077861"/>
</dbReference>
<reference evidence="2" key="1">
    <citation type="journal article" date="2016" name="G3 (Bethesda)">
        <title>First Draft Assembly and Annotation of the Genome of a California Endemic Oak Quercus lobata Nee (Fagaceae).</title>
        <authorList>
            <person name="Sork V.L."/>
            <person name="Fitz-Gibbon S.T."/>
            <person name="Puiu D."/>
            <person name="Crepeau M."/>
            <person name="Gugger P.F."/>
            <person name="Sherman R."/>
            <person name="Stevens K."/>
            <person name="Langley C.H."/>
            <person name="Pellegrini M."/>
            <person name="Salzberg S.L."/>
        </authorList>
    </citation>
    <scope>NUCLEOTIDE SEQUENCE [LARGE SCALE GENOMIC DNA]</scope>
    <source>
        <strain evidence="2">cv. SW786</strain>
    </source>
</reference>
<dbReference type="Pfam" id="PF02704">
    <property type="entry name" value="GASA"/>
    <property type="match status" value="1"/>
</dbReference>
<proteinExistence type="predicted"/>
<evidence type="ECO:0008006" key="3">
    <source>
        <dbReference type="Google" id="ProtNLM"/>
    </source>
</evidence>
<dbReference type="Proteomes" id="UP000594261">
    <property type="component" value="Chromosome 2"/>
</dbReference>